<dbReference type="AlphaFoldDB" id="A0A8H6SK48"/>
<gene>
    <name evidence="10" type="ORF">HMN09_00984700</name>
</gene>
<feature type="compositionally biased region" description="Acidic residues" evidence="6">
    <location>
        <begin position="971"/>
        <end position="983"/>
    </location>
</feature>
<dbReference type="InterPro" id="IPR018325">
    <property type="entry name" value="Rad4/PNGase_transGLS-fold"/>
</dbReference>
<organism evidence="10 11">
    <name type="scientific">Mycena chlorophos</name>
    <name type="common">Agaric fungus</name>
    <name type="synonym">Agaricus chlorophos</name>
    <dbReference type="NCBI Taxonomy" id="658473"/>
    <lineage>
        <taxon>Eukaryota</taxon>
        <taxon>Fungi</taxon>
        <taxon>Dikarya</taxon>
        <taxon>Basidiomycota</taxon>
        <taxon>Agaricomycotina</taxon>
        <taxon>Agaricomycetes</taxon>
        <taxon>Agaricomycetidae</taxon>
        <taxon>Agaricales</taxon>
        <taxon>Marasmiineae</taxon>
        <taxon>Mycenaceae</taxon>
        <taxon>Mycena</taxon>
    </lineage>
</organism>
<feature type="compositionally biased region" description="Low complexity" evidence="6">
    <location>
        <begin position="949"/>
        <end position="958"/>
    </location>
</feature>
<accession>A0A8H6SK48</accession>
<evidence type="ECO:0000256" key="5">
    <source>
        <dbReference type="ARBA" id="ARBA00023242"/>
    </source>
</evidence>
<evidence type="ECO:0000256" key="4">
    <source>
        <dbReference type="ARBA" id="ARBA00023204"/>
    </source>
</evidence>
<keyword evidence="11" id="KW-1185">Reference proteome</keyword>
<comment type="similarity">
    <text evidence="2">Belongs to the XPC family.</text>
</comment>
<dbReference type="GO" id="GO:0003684">
    <property type="term" value="F:damaged DNA binding"/>
    <property type="evidence" value="ECO:0007669"/>
    <property type="project" value="InterPro"/>
</dbReference>
<evidence type="ECO:0000313" key="11">
    <source>
        <dbReference type="Proteomes" id="UP000613580"/>
    </source>
</evidence>
<evidence type="ECO:0000313" key="10">
    <source>
        <dbReference type="EMBL" id="KAF7299787.1"/>
    </source>
</evidence>
<dbReference type="InterPro" id="IPR018328">
    <property type="entry name" value="Rad4_beta-hairpin_dom3"/>
</dbReference>
<evidence type="ECO:0000259" key="8">
    <source>
        <dbReference type="SMART" id="SM01031"/>
    </source>
</evidence>
<reference evidence="10" key="1">
    <citation type="submission" date="2020-05" db="EMBL/GenBank/DDBJ databases">
        <title>Mycena genomes resolve the evolution of fungal bioluminescence.</title>
        <authorList>
            <person name="Tsai I.J."/>
        </authorList>
    </citation>
    <scope>NUCLEOTIDE SEQUENCE</scope>
    <source>
        <strain evidence="10">110903Hualien_Pintung</strain>
    </source>
</reference>
<feature type="domain" description="Rad4 beta-hairpin" evidence="9">
    <location>
        <begin position="577"/>
        <end position="651"/>
    </location>
</feature>
<evidence type="ECO:0000259" key="7">
    <source>
        <dbReference type="SMART" id="SM01030"/>
    </source>
</evidence>
<dbReference type="InterPro" id="IPR004583">
    <property type="entry name" value="DNA_repair_Rad4"/>
</dbReference>
<dbReference type="InterPro" id="IPR018327">
    <property type="entry name" value="BHD_2"/>
</dbReference>
<dbReference type="Pfam" id="PF10405">
    <property type="entry name" value="BHD_3"/>
    <property type="match status" value="1"/>
</dbReference>
<dbReference type="PANTHER" id="PTHR12135">
    <property type="entry name" value="DNA REPAIR PROTEIN XP-C / RAD4"/>
    <property type="match status" value="1"/>
</dbReference>
<evidence type="ECO:0000256" key="1">
    <source>
        <dbReference type="ARBA" id="ARBA00004123"/>
    </source>
</evidence>
<dbReference type="SMART" id="SM01032">
    <property type="entry name" value="BHD_3"/>
    <property type="match status" value="1"/>
</dbReference>
<dbReference type="InterPro" id="IPR036985">
    <property type="entry name" value="Transglutaminase-like_sf"/>
</dbReference>
<protein>
    <recommendedName>
        <fullName evidence="12">Rad4-domain-containing protein</fullName>
    </recommendedName>
</protein>
<feature type="compositionally biased region" description="Acidic residues" evidence="6">
    <location>
        <begin position="10"/>
        <end position="20"/>
    </location>
</feature>
<evidence type="ECO:0000256" key="2">
    <source>
        <dbReference type="ARBA" id="ARBA00009525"/>
    </source>
</evidence>
<dbReference type="GO" id="GO:0006289">
    <property type="term" value="P:nucleotide-excision repair"/>
    <property type="evidence" value="ECO:0007669"/>
    <property type="project" value="InterPro"/>
</dbReference>
<dbReference type="SMART" id="SM01030">
    <property type="entry name" value="BHD_1"/>
    <property type="match status" value="1"/>
</dbReference>
<feature type="region of interest" description="Disordered" evidence="6">
    <location>
        <begin position="857"/>
        <end position="983"/>
    </location>
</feature>
<feature type="region of interest" description="Disordered" evidence="6">
    <location>
        <begin position="224"/>
        <end position="288"/>
    </location>
</feature>
<keyword evidence="4" id="KW-0234">DNA repair</keyword>
<dbReference type="InterPro" id="IPR018326">
    <property type="entry name" value="Rad4_beta-hairpin_dom1"/>
</dbReference>
<evidence type="ECO:0000256" key="3">
    <source>
        <dbReference type="ARBA" id="ARBA00022763"/>
    </source>
</evidence>
<dbReference type="EMBL" id="JACAZE010000014">
    <property type="protein sequence ID" value="KAF7299787.1"/>
    <property type="molecule type" value="Genomic_DNA"/>
</dbReference>
<dbReference type="InterPro" id="IPR038765">
    <property type="entry name" value="Papain-like_cys_pep_sf"/>
</dbReference>
<dbReference type="Pfam" id="PF03835">
    <property type="entry name" value="Rad4"/>
    <property type="match status" value="1"/>
</dbReference>
<dbReference type="SMART" id="SM01031">
    <property type="entry name" value="BHD_2"/>
    <property type="match status" value="1"/>
</dbReference>
<dbReference type="Gene3D" id="3.30.70.2460">
    <property type="entry name" value="Rad4, beta-hairpin domain BHD3"/>
    <property type="match status" value="1"/>
</dbReference>
<dbReference type="PANTHER" id="PTHR12135:SF0">
    <property type="entry name" value="DNA REPAIR PROTEIN COMPLEMENTING XP-C CELLS"/>
    <property type="match status" value="1"/>
</dbReference>
<proteinExistence type="inferred from homology"/>
<evidence type="ECO:0000259" key="9">
    <source>
        <dbReference type="SMART" id="SM01032"/>
    </source>
</evidence>
<dbReference type="InterPro" id="IPR002931">
    <property type="entry name" value="Transglutaminase-like"/>
</dbReference>
<name>A0A8H6SK48_MYCCL</name>
<dbReference type="FunFam" id="3.30.70.2460:FF:000001">
    <property type="entry name" value="DNA repair protein Rad4 family"/>
    <property type="match status" value="1"/>
</dbReference>
<dbReference type="Gene3D" id="3.30.60.290">
    <property type="entry name" value="Rad4, beta-hairpin domain BHD2"/>
    <property type="match status" value="1"/>
</dbReference>
<dbReference type="Pfam" id="PF10403">
    <property type="entry name" value="BHD_1"/>
    <property type="match status" value="1"/>
</dbReference>
<sequence length="983" mass="108478">MSTPAPEPSSDSEGDWEEIVPADSEPSKDKTLEITISLPHEAPDSKSKPRISPAERLLRINCHKLHTLALLANAWVRNRWINDELLQARLVSLTPMALQTAFAMIHKSRIPDVGRRGRMFETALRGLVDWWSTEFYTVAFEGHLRSRTFDDVRRAMGDDQDWDTDALREMLDDDGETVRGPKSLMKYALKQRGTRDMSAQLFTALCRGLGIPARLVVSLQSAPWQTPKAPSKGKGKAKAPEEVQVVDPKGKGKAKEADVAVFPGGGQRLDGGTVAEPSEKTKGKAPIKLRKQKDKGNVLGVPSTPSTSAAVELGLPLTDPATTPPVFWTEVFSRPDGRWFPVDPIRNRVNQPKDFDPATASGDPATLKRIQAENRLVYVLAFEDDGFARDVTRRYAKRFTERVVKMQGARQAAWWARVVEGVTRPYRLNRDDVEDAELDTVQLLEGMPTTIAGFKDHPMYVLTRHLTQTQTIHPPPPLTREVGKFRGEPVYPRSAVVSLKTAENWLRSAGRSIREGEQPLKLVKARATTLGRMREVAVLKDGLRTAGEDDQGEVMTGLYAFSQTELYVPDPVVDGVIPKNNFGNIDLYVPSMLPAGAAHIPYKGTAKLAKQLGFDYAEAVIGFEFRNRRATPVINGIVVAEENESAILEAYWEAEQDAAAKARAKKRDRVLKRWVRLVHGLRIRQSLQEEYKDRPMRTVDDAGEVRFFFVVAPPALVRELMLGLVQDIEIRPGLAGGGFLDEADAVVQAFRLPKAYLPAPDGVASGSGTRNDDDGAGGGGDDTGQNGPIDYAMDVDPEDVVVEDPIADPDPEMVVVPKTMQQLAEETAAKLQLELAKNAMDEDELVFAEPVVVTKRQQQARGKKAQQARNSNGNGNANGRKPATAKGTTSAKSKAKAKVKTTPTRRGASVRKRRRRRDGDTEDEEEEDDEHDASEDEDVEVSPAKRARTTTAPAPTRMLRPRRASTKAVIDYDETGDGDDDDE</sequence>
<keyword evidence="3" id="KW-0227">DNA damage</keyword>
<dbReference type="Gene3D" id="2.20.20.110">
    <property type="entry name" value="Rad4, beta-hairpin domain BHD1"/>
    <property type="match status" value="1"/>
</dbReference>
<dbReference type="InterPro" id="IPR042488">
    <property type="entry name" value="Rad4_BHD3_sf"/>
</dbReference>
<dbReference type="GO" id="GO:0003697">
    <property type="term" value="F:single-stranded DNA binding"/>
    <property type="evidence" value="ECO:0007669"/>
    <property type="project" value="TreeGrafter"/>
</dbReference>
<dbReference type="SUPFAM" id="SSF54001">
    <property type="entry name" value="Cysteine proteinases"/>
    <property type="match status" value="1"/>
</dbReference>
<feature type="region of interest" description="Disordered" evidence="6">
    <location>
        <begin position="761"/>
        <end position="790"/>
    </location>
</feature>
<feature type="compositionally biased region" description="Low complexity" evidence="6">
    <location>
        <begin position="867"/>
        <end position="892"/>
    </location>
</feature>
<dbReference type="Proteomes" id="UP000613580">
    <property type="component" value="Unassembled WGS sequence"/>
</dbReference>
<keyword evidence="5" id="KW-0539">Nucleus</keyword>
<feature type="region of interest" description="Disordered" evidence="6">
    <location>
        <begin position="1"/>
        <end position="30"/>
    </location>
</feature>
<feature type="domain" description="Rad4 beta-hairpin" evidence="8">
    <location>
        <begin position="499"/>
        <end position="570"/>
    </location>
</feature>
<feature type="domain" description="Rad4 beta-hairpin" evidence="7">
    <location>
        <begin position="443"/>
        <end position="497"/>
    </location>
</feature>
<dbReference type="Pfam" id="PF01841">
    <property type="entry name" value="Transglut_core"/>
    <property type="match status" value="1"/>
</dbReference>
<comment type="subcellular location">
    <subcellularLocation>
        <location evidence="1">Nucleus</location>
    </subcellularLocation>
</comment>
<dbReference type="Pfam" id="PF10404">
    <property type="entry name" value="BHD_2"/>
    <property type="match status" value="1"/>
</dbReference>
<dbReference type="OrthoDB" id="300780at2759"/>
<dbReference type="Gene3D" id="3.90.260.10">
    <property type="entry name" value="Transglutaminase-like"/>
    <property type="match status" value="1"/>
</dbReference>
<dbReference type="GO" id="GO:0006298">
    <property type="term" value="P:mismatch repair"/>
    <property type="evidence" value="ECO:0007669"/>
    <property type="project" value="TreeGrafter"/>
</dbReference>
<feature type="compositionally biased region" description="Acidic residues" evidence="6">
    <location>
        <begin position="920"/>
        <end position="940"/>
    </location>
</feature>
<dbReference type="GO" id="GO:0000111">
    <property type="term" value="C:nucleotide-excision repair factor 2 complex"/>
    <property type="evidence" value="ECO:0007669"/>
    <property type="project" value="TreeGrafter"/>
</dbReference>
<evidence type="ECO:0000256" key="6">
    <source>
        <dbReference type="SAM" id="MobiDB-lite"/>
    </source>
</evidence>
<dbReference type="GO" id="GO:0071942">
    <property type="term" value="C:XPC complex"/>
    <property type="evidence" value="ECO:0007669"/>
    <property type="project" value="TreeGrafter"/>
</dbReference>
<evidence type="ECO:0008006" key="12">
    <source>
        <dbReference type="Google" id="ProtNLM"/>
    </source>
</evidence>
<dbReference type="GO" id="GO:0005737">
    <property type="term" value="C:cytoplasm"/>
    <property type="evidence" value="ECO:0007669"/>
    <property type="project" value="TreeGrafter"/>
</dbReference>
<comment type="caution">
    <text evidence="10">The sequence shown here is derived from an EMBL/GenBank/DDBJ whole genome shotgun (WGS) entry which is preliminary data.</text>
</comment>
<feature type="compositionally biased region" description="Basic and acidic residues" evidence="6">
    <location>
        <begin position="248"/>
        <end position="258"/>
    </location>
</feature>